<sequence length="84" mass="8634">MSGAHQASAGPSPLDPSQLRFLTKGVTPEEIAAVTAVLATAAAEAAAAARDARPQRGPDGWQRTQRGLRSPLTPGPGVWRSFSG</sequence>
<dbReference type="EMBL" id="JACCFL010000001">
    <property type="protein sequence ID" value="NYJ25089.1"/>
    <property type="molecule type" value="Genomic_DNA"/>
</dbReference>
<evidence type="ECO:0000313" key="3">
    <source>
        <dbReference type="Proteomes" id="UP000578352"/>
    </source>
</evidence>
<evidence type="ECO:0000313" key="2">
    <source>
        <dbReference type="EMBL" id="NYJ25089.1"/>
    </source>
</evidence>
<evidence type="ECO:0000256" key="1">
    <source>
        <dbReference type="SAM" id="MobiDB-lite"/>
    </source>
</evidence>
<evidence type="ECO:0008006" key="4">
    <source>
        <dbReference type="Google" id="ProtNLM"/>
    </source>
</evidence>
<comment type="caution">
    <text evidence="2">The sequence shown here is derived from an EMBL/GenBank/DDBJ whole genome shotgun (WGS) entry which is preliminary data.</text>
</comment>
<dbReference type="Proteomes" id="UP000578352">
    <property type="component" value="Unassembled WGS sequence"/>
</dbReference>
<feature type="region of interest" description="Disordered" evidence="1">
    <location>
        <begin position="47"/>
        <end position="84"/>
    </location>
</feature>
<dbReference type="AlphaFoldDB" id="A0A853CXY4"/>
<dbReference type="Pfam" id="PF13822">
    <property type="entry name" value="ACC_epsilon"/>
    <property type="match status" value="1"/>
</dbReference>
<gene>
    <name evidence="2" type="ORF">HNR13_003376</name>
</gene>
<reference evidence="2 3" key="1">
    <citation type="submission" date="2020-07" db="EMBL/GenBank/DDBJ databases">
        <title>Sequencing the genomes of 1000 actinobacteria strains.</title>
        <authorList>
            <person name="Klenk H.-P."/>
        </authorList>
    </citation>
    <scope>NUCLEOTIDE SEQUENCE [LARGE SCALE GENOMIC DNA]</scope>
    <source>
        <strain evidence="2 3">DSM 15165</strain>
    </source>
</reference>
<feature type="region of interest" description="Disordered" evidence="1">
    <location>
        <begin position="1"/>
        <end position="21"/>
    </location>
</feature>
<dbReference type="RefSeq" id="WP_179607664.1">
    <property type="nucleotide sequence ID" value="NZ_BAABEH010000001.1"/>
</dbReference>
<name>A0A853CXY4_9MICO</name>
<dbReference type="GO" id="GO:0004658">
    <property type="term" value="F:propionyl-CoA carboxylase activity"/>
    <property type="evidence" value="ECO:0007669"/>
    <property type="project" value="InterPro"/>
</dbReference>
<dbReference type="InterPro" id="IPR032716">
    <property type="entry name" value="ACC_epsilon"/>
</dbReference>
<protein>
    <recommendedName>
        <fullName evidence="4">Acyl-CoA carboxylase subunit epsilon</fullName>
    </recommendedName>
</protein>
<accession>A0A853CXY4</accession>
<dbReference type="GO" id="GO:0003989">
    <property type="term" value="F:acetyl-CoA carboxylase activity"/>
    <property type="evidence" value="ECO:0007669"/>
    <property type="project" value="InterPro"/>
</dbReference>
<proteinExistence type="predicted"/>
<organism evidence="2 3">
    <name type="scientific">Leifsonia shinshuensis</name>
    <dbReference type="NCBI Taxonomy" id="150026"/>
    <lineage>
        <taxon>Bacteria</taxon>
        <taxon>Bacillati</taxon>
        <taxon>Actinomycetota</taxon>
        <taxon>Actinomycetes</taxon>
        <taxon>Micrococcales</taxon>
        <taxon>Microbacteriaceae</taxon>
        <taxon>Leifsonia</taxon>
    </lineage>
</organism>